<accession>A0A917FH70</accession>
<dbReference type="PROSITE" id="PS51077">
    <property type="entry name" value="HTH_ICLR"/>
    <property type="match status" value="1"/>
</dbReference>
<dbReference type="AlphaFoldDB" id="A0A917FH70"/>
<evidence type="ECO:0000259" key="5">
    <source>
        <dbReference type="PROSITE" id="PS51078"/>
    </source>
</evidence>
<evidence type="ECO:0000259" key="4">
    <source>
        <dbReference type="PROSITE" id="PS51077"/>
    </source>
</evidence>
<name>A0A917FH70_9HYPH</name>
<feature type="domain" description="HTH iclR-type" evidence="4">
    <location>
        <begin position="16"/>
        <end position="78"/>
    </location>
</feature>
<organism evidence="6 7">
    <name type="scientific">Azorhizobium oxalatiphilum</name>
    <dbReference type="NCBI Taxonomy" id="980631"/>
    <lineage>
        <taxon>Bacteria</taxon>
        <taxon>Pseudomonadati</taxon>
        <taxon>Pseudomonadota</taxon>
        <taxon>Alphaproteobacteria</taxon>
        <taxon>Hyphomicrobiales</taxon>
        <taxon>Xanthobacteraceae</taxon>
        <taxon>Azorhizobium</taxon>
    </lineage>
</organism>
<dbReference type="PANTHER" id="PTHR30136:SF35">
    <property type="entry name" value="HTH-TYPE TRANSCRIPTIONAL REGULATOR RV1719"/>
    <property type="match status" value="1"/>
</dbReference>
<keyword evidence="1" id="KW-0805">Transcription regulation</keyword>
<protein>
    <submittedName>
        <fullName evidence="6">IclR family transcriptional regulator</fullName>
    </submittedName>
</protein>
<keyword evidence="2" id="KW-0238">DNA-binding</keyword>
<reference evidence="6" key="1">
    <citation type="journal article" date="2014" name="Int. J. Syst. Evol. Microbiol.">
        <title>Complete genome sequence of Corynebacterium casei LMG S-19264T (=DSM 44701T), isolated from a smear-ripened cheese.</title>
        <authorList>
            <consortium name="US DOE Joint Genome Institute (JGI-PGF)"/>
            <person name="Walter F."/>
            <person name="Albersmeier A."/>
            <person name="Kalinowski J."/>
            <person name="Ruckert C."/>
        </authorList>
    </citation>
    <scope>NUCLEOTIDE SEQUENCE</scope>
    <source>
        <strain evidence="6">CCM 7897</strain>
    </source>
</reference>
<dbReference type="SUPFAM" id="SSF55781">
    <property type="entry name" value="GAF domain-like"/>
    <property type="match status" value="1"/>
</dbReference>
<dbReference type="Pfam" id="PF09339">
    <property type="entry name" value="HTH_IclR"/>
    <property type="match status" value="1"/>
</dbReference>
<proteinExistence type="predicted"/>
<dbReference type="InterPro" id="IPR029016">
    <property type="entry name" value="GAF-like_dom_sf"/>
</dbReference>
<dbReference type="InterPro" id="IPR036388">
    <property type="entry name" value="WH-like_DNA-bd_sf"/>
</dbReference>
<dbReference type="InterPro" id="IPR050707">
    <property type="entry name" value="HTH_MetabolicPath_Reg"/>
</dbReference>
<evidence type="ECO:0000313" key="6">
    <source>
        <dbReference type="EMBL" id="GGF77442.1"/>
    </source>
</evidence>
<reference evidence="6" key="2">
    <citation type="submission" date="2020-09" db="EMBL/GenBank/DDBJ databases">
        <authorList>
            <person name="Sun Q."/>
            <person name="Sedlacek I."/>
        </authorList>
    </citation>
    <scope>NUCLEOTIDE SEQUENCE</scope>
    <source>
        <strain evidence="6">CCM 7897</strain>
    </source>
</reference>
<dbReference type="PROSITE" id="PS51078">
    <property type="entry name" value="ICLR_ED"/>
    <property type="match status" value="1"/>
</dbReference>
<evidence type="ECO:0000256" key="1">
    <source>
        <dbReference type="ARBA" id="ARBA00023015"/>
    </source>
</evidence>
<dbReference type="GO" id="GO:0003677">
    <property type="term" value="F:DNA binding"/>
    <property type="evidence" value="ECO:0007669"/>
    <property type="project" value="UniProtKB-KW"/>
</dbReference>
<dbReference type="Proteomes" id="UP000606044">
    <property type="component" value="Unassembled WGS sequence"/>
</dbReference>
<sequence>MSTDETGEFQRDPLHVASVAKAFRVLEAFGHTNTDLSLAEIARHAGLDKSATQRFAHTLWQLGYLEKDARTRRFRLGKPVLDLTFFYLRSNPLVELATPALLELRRRCGERANLSLFDETTTIYAIRQQSKREYFDSSLIGRRIPVFLSSGGRAILAQLPPAEAAAIIARSDLIARTPKTLTDPAAILAKVAEAREAGFALAVEETTLGEITLGAAVLNAAGRPVAAVHVAASISDWKPEVFAERFSGMVVETAQSLSRSQGNVPPMTR</sequence>
<dbReference type="Pfam" id="PF01614">
    <property type="entry name" value="IclR_C"/>
    <property type="match status" value="1"/>
</dbReference>
<dbReference type="InterPro" id="IPR014757">
    <property type="entry name" value="Tscrpt_reg_IclR_C"/>
</dbReference>
<keyword evidence="7" id="KW-1185">Reference proteome</keyword>
<gene>
    <name evidence="6" type="ORF">GCM10007301_41760</name>
</gene>
<evidence type="ECO:0000313" key="7">
    <source>
        <dbReference type="Proteomes" id="UP000606044"/>
    </source>
</evidence>
<dbReference type="GO" id="GO:0003700">
    <property type="term" value="F:DNA-binding transcription factor activity"/>
    <property type="evidence" value="ECO:0007669"/>
    <property type="project" value="TreeGrafter"/>
</dbReference>
<dbReference type="Gene3D" id="3.30.450.40">
    <property type="match status" value="1"/>
</dbReference>
<dbReference type="InterPro" id="IPR036390">
    <property type="entry name" value="WH_DNA-bd_sf"/>
</dbReference>
<dbReference type="EMBL" id="BMCT01000007">
    <property type="protein sequence ID" value="GGF77442.1"/>
    <property type="molecule type" value="Genomic_DNA"/>
</dbReference>
<dbReference type="SUPFAM" id="SSF46785">
    <property type="entry name" value="Winged helix' DNA-binding domain"/>
    <property type="match status" value="1"/>
</dbReference>
<evidence type="ECO:0000256" key="2">
    <source>
        <dbReference type="ARBA" id="ARBA00023125"/>
    </source>
</evidence>
<dbReference type="GO" id="GO:0045892">
    <property type="term" value="P:negative regulation of DNA-templated transcription"/>
    <property type="evidence" value="ECO:0007669"/>
    <property type="project" value="TreeGrafter"/>
</dbReference>
<keyword evidence="3" id="KW-0804">Transcription</keyword>
<evidence type="ECO:0000256" key="3">
    <source>
        <dbReference type="ARBA" id="ARBA00023163"/>
    </source>
</evidence>
<comment type="caution">
    <text evidence="6">The sequence shown here is derived from an EMBL/GenBank/DDBJ whole genome shotgun (WGS) entry which is preliminary data.</text>
</comment>
<dbReference type="PANTHER" id="PTHR30136">
    <property type="entry name" value="HELIX-TURN-HELIX TRANSCRIPTIONAL REGULATOR, ICLR FAMILY"/>
    <property type="match status" value="1"/>
</dbReference>
<dbReference type="RefSeq" id="WP_188582226.1">
    <property type="nucleotide sequence ID" value="NZ_BMCT01000007.1"/>
</dbReference>
<feature type="domain" description="IclR-ED" evidence="5">
    <location>
        <begin position="79"/>
        <end position="263"/>
    </location>
</feature>
<dbReference type="SMART" id="SM00346">
    <property type="entry name" value="HTH_ICLR"/>
    <property type="match status" value="1"/>
</dbReference>
<dbReference type="InterPro" id="IPR005471">
    <property type="entry name" value="Tscrpt_reg_IclR_N"/>
</dbReference>
<dbReference type="Gene3D" id="1.10.10.10">
    <property type="entry name" value="Winged helix-like DNA-binding domain superfamily/Winged helix DNA-binding domain"/>
    <property type="match status" value="1"/>
</dbReference>